<feature type="region of interest" description="Disordered" evidence="1">
    <location>
        <begin position="15"/>
        <end position="39"/>
    </location>
</feature>
<proteinExistence type="predicted"/>
<feature type="compositionally biased region" description="Polar residues" evidence="1">
    <location>
        <begin position="21"/>
        <end position="39"/>
    </location>
</feature>
<dbReference type="AlphaFoldDB" id="G0U1T3"/>
<evidence type="ECO:0000259" key="2">
    <source>
        <dbReference type="Pfam" id="PF01728"/>
    </source>
</evidence>
<dbReference type="GO" id="GO:0032259">
    <property type="term" value="P:methylation"/>
    <property type="evidence" value="ECO:0007669"/>
    <property type="project" value="InterPro"/>
</dbReference>
<dbReference type="InterPro" id="IPR002877">
    <property type="entry name" value="RNA_MeTrfase_FtsJ_dom"/>
</dbReference>
<dbReference type="EMBL" id="HE573025">
    <property type="protein sequence ID" value="CCC50232.1"/>
    <property type="molecule type" value="Genomic_DNA"/>
</dbReference>
<protein>
    <recommendedName>
        <fullName evidence="2">Ribosomal RNA methyltransferase FtsJ domain-containing protein</fullName>
    </recommendedName>
</protein>
<evidence type="ECO:0000313" key="3">
    <source>
        <dbReference type="EMBL" id="CCC50232.1"/>
    </source>
</evidence>
<dbReference type="GO" id="GO:0008168">
    <property type="term" value="F:methyltransferase activity"/>
    <property type="evidence" value="ECO:0007669"/>
    <property type="project" value="InterPro"/>
</dbReference>
<name>G0U1T3_TRYVY</name>
<gene>
    <name evidence="3" type="ORF">TVY486_0900550</name>
</gene>
<dbReference type="VEuPathDB" id="TriTrypDB:TvY486_0900550"/>
<feature type="region of interest" description="Disordered" evidence="1">
    <location>
        <begin position="422"/>
        <end position="455"/>
    </location>
</feature>
<organism evidence="3">
    <name type="scientific">Trypanosoma vivax (strain Y486)</name>
    <dbReference type="NCBI Taxonomy" id="1055687"/>
    <lineage>
        <taxon>Eukaryota</taxon>
        <taxon>Discoba</taxon>
        <taxon>Euglenozoa</taxon>
        <taxon>Kinetoplastea</taxon>
        <taxon>Metakinetoplastina</taxon>
        <taxon>Trypanosomatida</taxon>
        <taxon>Trypanosomatidae</taxon>
        <taxon>Trypanosoma</taxon>
        <taxon>Duttonella</taxon>
    </lineage>
</organism>
<feature type="domain" description="Ribosomal RNA methyltransferase FtsJ" evidence="2">
    <location>
        <begin position="180"/>
        <end position="308"/>
    </location>
</feature>
<accession>G0U1T3</accession>
<sequence>MRSLTLGVGAGEVSLGDVNEENTAGPTSTDALSSHSQSETRVVSGGAAASCGIGFSTGGSAASCRWLRHLRDNSEAYAGLERERVAGWNSGALDQWYKQRHNQYKSSEKKSASVGAAPFLTCFAGTDVAKLCERYCAHAERILVSFASEYFAKVPATFAPQPRTVDRGACDSLGGPQVPNFLDIGCAPGGVSKFLVTKLGWSGTGVSLSVGHGGIALDTSWLESPDLKSRYEFIEGDVTMSDWHGRIKEKRFYFVNCGAVQDHGQRDGEEDDTKNCGSAGQPILPWFNFLIPQLRVAVEHVQDGGVIMFVFGVPQSASFPILLALLRPLVRGSISIMPTMHLTKSPVYVLVTDVVAPVTESAITAWGCIFQRLTDGTKEFWLGEESDGYALAARGFEEHRFHLEAVWKESAAFLCRRRQNAEKQAEKKDGYIALKRPRPEDAVGGTSRGDSCRLP</sequence>
<evidence type="ECO:0000256" key="1">
    <source>
        <dbReference type="SAM" id="MobiDB-lite"/>
    </source>
</evidence>
<dbReference type="Pfam" id="PF01728">
    <property type="entry name" value="FtsJ"/>
    <property type="match status" value="1"/>
</dbReference>
<dbReference type="OMA" id="HGAPHCA"/>
<dbReference type="InterPro" id="IPR029063">
    <property type="entry name" value="SAM-dependent_MTases_sf"/>
</dbReference>
<dbReference type="SUPFAM" id="SSF53335">
    <property type="entry name" value="S-adenosyl-L-methionine-dependent methyltransferases"/>
    <property type="match status" value="1"/>
</dbReference>
<reference evidence="3" key="1">
    <citation type="journal article" date="2012" name="Proc. Natl. Acad. Sci. U.S.A.">
        <title>Antigenic diversity is generated by distinct evolutionary mechanisms in African trypanosome species.</title>
        <authorList>
            <person name="Jackson A.P."/>
            <person name="Berry A."/>
            <person name="Aslett M."/>
            <person name="Allison H.C."/>
            <person name="Burton P."/>
            <person name="Vavrova-Anderson J."/>
            <person name="Brown R."/>
            <person name="Browne H."/>
            <person name="Corton N."/>
            <person name="Hauser H."/>
            <person name="Gamble J."/>
            <person name="Gilderthorp R."/>
            <person name="Marcello L."/>
            <person name="McQuillan J."/>
            <person name="Otto T.D."/>
            <person name="Quail M.A."/>
            <person name="Sanders M.J."/>
            <person name="van Tonder A."/>
            <person name="Ginger M.L."/>
            <person name="Field M.C."/>
            <person name="Barry J.D."/>
            <person name="Hertz-Fowler C."/>
            <person name="Berriman M."/>
        </authorList>
    </citation>
    <scope>NUCLEOTIDE SEQUENCE</scope>
    <source>
        <strain evidence="3">Y486</strain>
    </source>
</reference>